<reference evidence="2" key="1">
    <citation type="submission" date="2022-11" db="UniProtKB">
        <authorList>
            <consortium name="WormBaseParasite"/>
        </authorList>
    </citation>
    <scope>IDENTIFICATION</scope>
</reference>
<sequence length="546" mass="60505">MKNVYASFCGENALPYSFEISSSGNFILGCSKPNCLGWANNRGAPSRFYNVNGEVDGFVRELKNFHSFTNDSAVCEESFSSKKCNGDGEWIGGIKPSYGISETDEMLFRCCKHSDLKFAKFFTVFDLKENEKFEGGEVFNEETGEQLYFDYINNIVKFMTDKGVMTYEIFVNRLPCIPLLYSHKMVESNITSYKSHNRKKKLDTTKLFQAPTFIAANELLPVIEGGSSIPMQSMNVAPVLQNNVQAAAPDTQIQAPVQNVQVPPLNNNFQPASIQSFQPMNSAPFYPNTNPSGASSVATGGGGSNGGQSSYYYPINTMGAGGSNPFLCGFLCFSGDTLVTTLNGYHKRLDNLKIDEWVLSAGGNVSLGYSKVTSWIHRMPKVEAEFIKFTLEDGKHLKITNKHYIYRGNCSSVNLSVEVNDATNDMVYAEDIKSTDCLFVQKDTQLIETRISKIETVKEKGIYAPLTDSGNIVVNGILASCYNIEKSPQLHSSLSSLTETKYSWKSIFNDLFFEESSIPGKNEIDLIPGLQTIISILEDVLPFKNI</sequence>
<dbReference type="WBParaSite" id="PS1159_v2.g10757.t1">
    <property type="protein sequence ID" value="PS1159_v2.g10757.t1"/>
    <property type="gene ID" value="PS1159_v2.g10757"/>
</dbReference>
<name>A0AC35EUB6_9BILA</name>
<evidence type="ECO:0000313" key="1">
    <source>
        <dbReference type="Proteomes" id="UP000887580"/>
    </source>
</evidence>
<evidence type="ECO:0000313" key="2">
    <source>
        <dbReference type="WBParaSite" id="PS1159_v2.g10757.t1"/>
    </source>
</evidence>
<protein>
    <submittedName>
        <fullName evidence="2">Uncharacterized protein</fullName>
    </submittedName>
</protein>
<organism evidence="1 2">
    <name type="scientific">Panagrolaimus sp. PS1159</name>
    <dbReference type="NCBI Taxonomy" id="55785"/>
    <lineage>
        <taxon>Eukaryota</taxon>
        <taxon>Metazoa</taxon>
        <taxon>Ecdysozoa</taxon>
        <taxon>Nematoda</taxon>
        <taxon>Chromadorea</taxon>
        <taxon>Rhabditida</taxon>
        <taxon>Tylenchina</taxon>
        <taxon>Panagrolaimomorpha</taxon>
        <taxon>Panagrolaimoidea</taxon>
        <taxon>Panagrolaimidae</taxon>
        <taxon>Panagrolaimus</taxon>
    </lineage>
</organism>
<proteinExistence type="predicted"/>
<accession>A0AC35EUB6</accession>
<dbReference type="Proteomes" id="UP000887580">
    <property type="component" value="Unplaced"/>
</dbReference>